<keyword evidence="11" id="KW-1185">Reference proteome</keyword>
<evidence type="ECO:0000256" key="3">
    <source>
        <dbReference type="ARBA" id="ARBA00022475"/>
    </source>
</evidence>
<evidence type="ECO:0000256" key="6">
    <source>
        <dbReference type="ARBA" id="ARBA00023136"/>
    </source>
</evidence>
<dbReference type="PANTHER" id="PTHR30193:SF37">
    <property type="entry name" value="INNER MEMBRANE ABC TRANSPORTER PERMEASE PROTEIN YCJO"/>
    <property type="match status" value="1"/>
</dbReference>
<evidence type="ECO:0000256" key="4">
    <source>
        <dbReference type="ARBA" id="ARBA00022692"/>
    </source>
</evidence>
<dbReference type="EMBL" id="CP035758">
    <property type="protein sequence ID" value="QBD83432.1"/>
    <property type="molecule type" value="Genomic_DNA"/>
</dbReference>
<dbReference type="InterPro" id="IPR051393">
    <property type="entry name" value="ABC_transporter_permease"/>
</dbReference>
<dbReference type="KEGG" id="kbs:EPA93_10815"/>
<proteinExistence type="inferred from homology"/>
<name>A0A4P6K5Y6_KTERU</name>
<dbReference type="PANTHER" id="PTHR30193">
    <property type="entry name" value="ABC TRANSPORTER PERMEASE PROTEIN"/>
    <property type="match status" value="1"/>
</dbReference>
<feature type="transmembrane region" description="Helical" evidence="7">
    <location>
        <begin position="170"/>
        <end position="189"/>
    </location>
</feature>
<reference evidence="10 11" key="1">
    <citation type="submission" date="2019-01" db="EMBL/GenBank/DDBJ databases">
        <title>Ktedonosporobacter rubrisoli SCAWS-G2.</title>
        <authorList>
            <person name="Huang Y."/>
            <person name="Yan B."/>
        </authorList>
    </citation>
    <scope>NUCLEOTIDE SEQUENCE [LARGE SCALE GENOMIC DNA]</scope>
    <source>
        <strain evidence="10 11">SCAWS-G2</strain>
    </source>
</reference>
<keyword evidence="5 7" id="KW-1133">Transmembrane helix</keyword>
<gene>
    <name evidence="10" type="ORF">EPA93_10815</name>
</gene>
<accession>A0A4P6K5Y6</accession>
<feature type="domain" description="ABC transmembrane type-1" evidence="9">
    <location>
        <begin position="92"/>
        <end position="306"/>
    </location>
</feature>
<feature type="transmembrane region" description="Helical" evidence="7">
    <location>
        <begin position="285"/>
        <end position="307"/>
    </location>
</feature>
<dbReference type="GO" id="GO:0005886">
    <property type="term" value="C:plasma membrane"/>
    <property type="evidence" value="ECO:0007669"/>
    <property type="project" value="UniProtKB-SubCell"/>
</dbReference>
<feature type="transmembrane region" description="Helical" evidence="7">
    <location>
        <begin position="35"/>
        <end position="56"/>
    </location>
</feature>
<dbReference type="GO" id="GO:0055085">
    <property type="term" value="P:transmembrane transport"/>
    <property type="evidence" value="ECO:0007669"/>
    <property type="project" value="InterPro"/>
</dbReference>
<evidence type="ECO:0000313" key="11">
    <source>
        <dbReference type="Proteomes" id="UP000290365"/>
    </source>
</evidence>
<dbReference type="Pfam" id="PF00528">
    <property type="entry name" value="BPD_transp_1"/>
    <property type="match status" value="1"/>
</dbReference>
<feature type="transmembrane region" description="Helical" evidence="7">
    <location>
        <begin position="97"/>
        <end position="118"/>
    </location>
</feature>
<keyword evidence="6 7" id="KW-0472">Membrane</keyword>
<evidence type="ECO:0000256" key="1">
    <source>
        <dbReference type="ARBA" id="ARBA00004651"/>
    </source>
</evidence>
<feature type="region of interest" description="Disordered" evidence="8">
    <location>
        <begin position="1"/>
        <end position="25"/>
    </location>
</feature>
<dbReference type="InterPro" id="IPR035906">
    <property type="entry name" value="MetI-like_sf"/>
</dbReference>
<dbReference type="SUPFAM" id="SSF161098">
    <property type="entry name" value="MetI-like"/>
    <property type="match status" value="1"/>
</dbReference>
<dbReference type="Gene3D" id="1.10.3720.10">
    <property type="entry name" value="MetI-like"/>
    <property type="match status" value="1"/>
</dbReference>
<protein>
    <submittedName>
        <fullName evidence="10">Sugar ABC transporter permease</fullName>
    </submittedName>
</protein>
<comment type="subcellular location">
    <subcellularLocation>
        <location evidence="1 7">Cell membrane</location>
        <topology evidence="1 7">Multi-pass membrane protein</topology>
    </subcellularLocation>
</comment>
<dbReference type="PROSITE" id="PS50928">
    <property type="entry name" value="ABC_TM1"/>
    <property type="match status" value="1"/>
</dbReference>
<feature type="transmembrane region" description="Helical" evidence="7">
    <location>
        <begin position="130"/>
        <end position="150"/>
    </location>
</feature>
<evidence type="ECO:0000313" key="10">
    <source>
        <dbReference type="EMBL" id="QBD83432.1"/>
    </source>
</evidence>
<evidence type="ECO:0000256" key="7">
    <source>
        <dbReference type="RuleBase" id="RU363032"/>
    </source>
</evidence>
<evidence type="ECO:0000256" key="5">
    <source>
        <dbReference type="ARBA" id="ARBA00022989"/>
    </source>
</evidence>
<keyword evidence="4 7" id="KW-0812">Transmembrane</keyword>
<dbReference type="CDD" id="cd06261">
    <property type="entry name" value="TM_PBP2"/>
    <property type="match status" value="1"/>
</dbReference>
<keyword evidence="3" id="KW-1003">Cell membrane</keyword>
<keyword evidence="2 7" id="KW-0813">Transport</keyword>
<feature type="transmembrane region" description="Helical" evidence="7">
    <location>
        <begin position="236"/>
        <end position="257"/>
    </location>
</feature>
<organism evidence="10 11">
    <name type="scientific">Ktedonosporobacter rubrisoli</name>
    <dbReference type="NCBI Taxonomy" id="2509675"/>
    <lineage>
        <taxon>Bacteria</taxon>
        <taxon>Bacillati</taxon>
        <taxon>Chloroflexota</taxon>
        <taxon>Ktedonobacteria</taxon>
        <taxon>Ktedonobacterales</taxon>
        <taxon>Ktedonosporobacteraceae</taxon>
        <taxon>Ktedonosporobacter</taxon>
    </lineage>
</organism>
<evidence type="ECO:0000259" key="9">
    <source>
        <dbReference type="PROSITE" id="PS50928"/>
    </source>
</evidence>
<dbReference type="OrthoDB" id="59172at2"/>
<evidence type="ECO:0000256" key="2">
    <source>
        <dbReference type="ARBA" id="ARBA00022448"/>
    </source>
</evidence>
<sequence>MSMLKSASRALARTSSRSSAAPRSSRLTLKQKEGLTAYLSLLPAILLVAILVWYPLTTAIYHSFTLWDGENAVWVGLKNYVTIFSSGDLWLLLRTNLIFFLSIPGILLIAMMVSILLFDRIPGWRFFRSVYYIPTILSTVVIGYLMNTLFNAEGAVNAFLKMVGLGGWAQSWFDAAPTAFLVLILAFYWQTLGQGVLVFLAGLSAISNELLEAARIDGANWWQRLFRILFPLLAPSISYFMITNTIYIFIGLFALVYSITHGGPGYETTPIDYMIYLKAFETGDLSYASALSVILLLVVSVISWIQIRALDMLGAD</sequence>
<comment type="similarity">
    <text evidence="7">Belongs to the binding-protein-dependent transport system permease family.</text>
</comment>
<dbReference type="InterPro" id="IPR000515">
    <property type="entry name" value="MetI-like"/>
</dbReference>
<dbReference type="AlphaFoldDB" id="A0A4P6K5Y6"/>
<evidence type="ECO:0000256" key="8">
    <source>
        <dbReference type="SAM" id="MobiDB-lite"/>
    </source>
</evidence>
<dbReference type="Proteomes" id="UP000290365">
    <property type="component" value="Chromosome"/>
</dbReference>